<feature type="transmembrane region" description="Helical" evidence="1">
    <location>
        <begin position="412"/>
        <end position="432"/>
    </location>
</feature>
<keyword evidence="4" id="KW-1185">Reference proteome</keyword>
<dbReference type="PANTHER" id="PTHR37539:SF1">
    <property type="entry name" value="ER-BOUND OXYGENASE MPAB_MPAB'_RUBBER OXYGENASE CATALYTIC DOMAIN-CONTAINING PROTEIN"/>
    <property type="match status" value="1"/>
</dbReference>
<dbReference type="EMBL" id="KV425969">
    <property type="protein sequence ID" value="KZV94658.1"/>
    <property type="molecule type" value="Genomic_DNA"/>
</dbReference>
<dbReference type="STRING" id="1314781.A0A165JCR3"/>
<gene>
    <name evidence="3" type="ORF">EXIGLDRAFT_672908</name>
</gene>
<evidence type="ECO:0000259" key="2">
    <source>
        <dbReference type="Pfam" id="PF09995"/>
    </source>
</evidence>
<feature type="transmembrane region" description="Helical" evidence="1">
    <location>
        <begin position="328"/>
        <end position="346"/>
    </location>
</feature>
<dbReference type="OrthoDB" id="6361347at2759"/>
<protein>
    <recommendedName>
        <fullName evidence="2">ER-bound oxygenase mpaB/mpaB'/Rubber oxygenase catalytic domain-containing protein</fullName>
    </recommendedName>
</protein>
<keyword evidence="1" id="KW-0812">Transmembrane</keyword>
<dbReference type="InterPro" id="IPR037473">
    <property type="entry name" value="Lcp-like"/>
</dbReference>
<dbReference type="InterPro" id="IPR018713">
    <property type="entry name" value="MPAB/Lcp_cat_dom"/>
</dbReference>
<reference evidence="3 4" key="1">
    <citation type="journal article" date="2016" name="Mol. Biol. Evol.">
        <title>Comparative Genomics of Early-Diverging Mushroom-Forming Fungi Provides Insights into the Origins of Lignocellulose Decay Capabilities.</title>
        <authorList>
            <person name="Nagy L.G."/>
            <person name="Riley R."/>
            <person name="Tritt A."/>
            <person name="Adam C."/>
            <person name="Daum C."/>
            <person name="Floudas D."/>
            <person name="Sun H."/>
            <person name="Yadav J.S."/>
            <person name="Pangilinan J."/>
            <person name="Larsson K.H."/>
            <person name="Matsuura K."/>
            <person name="Barry K."/>
            <person name="Labutti K."/>
            <person name="Kuo R."/>
            <person name="Ohm R.A."/>
            <person name="Bhattacharya S.S."/>
            <person name="Shirouzu T."/>
            <person name="Yoshinaga Y."/>
            <person name="Martin F.M."/>
            <person name="Grigoriev I.V."/>
            <person name="Hibbett D.S."/>
        </authorList>
    </citation>
    <scope>NUCLEOTIDE SEQUENCE [LARGE SCALE GENOMIC DNA]</scope>
    <source>
        <strain evidence="3 4">HHB12029</strain>
    </source>
</reference>
<evidence type="ECO:0000313" key="3">
    <source>
        <dbReference type="EMBL" id="KZV94658.1"/>
    </source>
</evidence>
<proteinExistence type="predicted"/>
<dbReference type="InParanoid" id="A0A165JCR3"/>
<organism evidence="3 4">
    <name type="scientific">Exidia glandulosa HHB12029</name>
    <dbReference type="NCBI Taxonomy" id="1314781"/>
    <lineage>
        <taxon>Eukaryota</taxon>
        <taxon>Fungi</taxon>
        <taxon>Dikarya</taxon>
        <taxon>Basidiomycota</taxon>
        <taxon>Agaricomycotina</taxon>
        <taxon>Agaricomycetes</taxon>
        <taxon>Auriculariales</taxon>
        <taxon>Exidiaceae</taxon>
        <taxon>Exidia</taxon>
    </lineage>
</organism>
<name>A0A165JCR3_EXIGL</name>
<accession>A0A165JCR3</accession>
<keyword evidence="1" id="KW-1133">Transmembrane helix</keyword>
<dbReference type="GO" id="GO:0016491">
    <property type="term" value="F:oxidoreductase activity"/>
    <property type="evidence" value="ECO:0007669"/>
    <property type="project" value="InterPro"/>
</dbReference>
<keyword evidence="1" id="KW-0472">Membrane</keyword>
<dbReference type="PANTHER" id="PTHR37539">
    <property type="entry name" value="SECRETED PROTEIN-RELATED"/>
    <property type="match status" value="1"/>
</dbReference>
<dbReference type="Proteomes" id="UP000077266">
    <property type="component" value="Unassembled WGS sequence"/>
</dbReference>
<evidence type="ECO:0000256" key="1">
    <source>
        <dbReference type="SAM" id="Phobius"/>
    </source>
</evidence>
<sequence>MGCPAGTDLLDAVEKAALSNEHDNAACRRFWQDVSQEPPVDLAATSDDISLAQDFFFENSIMILQGLLHMSLAGGFASGRITRVLRTSSYLVPSKPGSISDVARDRTFMRLSETLQFVLDVMGAVVPSKGYPGSPGELAQCVKCMQPGEYGWRSAVRVRLLHGIARRRTRSHPSFNASRDGEPLNQQDMLATLASFSVVPIWTLIRVSPSPLPFQPSDAEREAYIAMWRHIGYYMGISPDLLRKHFSSYDAAAKLLATAGLSALLPESPDSSPAWDAPTMPLLRAIANRPPLRSTLEYHCAVSRFLLDDPLADHLCIYSTTLTSRIKLLFGLGAILSITWFGRVWPRRGWKMERIRILRHVLPRVVRNQLGMRRTHFRPRDAQAMSDSPVQDEQCEPDFVGGAQIQRAWSRLVWEMVAVCATAGLVSAVAIVKTYSYASSGRL</sequence>
<evidence type="ECO:0000313" key="4">
    <source>
        <dbReference type="Proteomes" id="UP000077266"/>
    </source>
</evidence>
<feature type="domain" description="ER-bound oxygenase mpaB/mpaB'/Rubber oxygenase catalytic" evidence="2">
    <location>
        <begin position="100"/>
        <end position="323"/>
    </location>
</feature>
<dbReference type="AlphaFoldDB" id="A0A165JCR3"/>
<dbReference type="Pfam" id="PF09995">
    <property type="entry name" value="MPAB_Lcp_cat"/>
    <property type="match status" value="1"/>
</dbReference>